<gene>
    <name evidence="7" type="primary">qseF</name>
    <name evidence="7" type="ORF">LMG28614_00737</name>
</gene>
<keyword evidence="1" id="KW-0547">Nucleotide-binding</keyword>
<dbReference type="GO" id="GO:0005524">
    <property type="term" value="F:ATP binding"/>
    <property type="evidence" value="ECO:0007669"/>
    <property type="project" value="UniProtKB-KW"/>
</dbReference>
<feature type="domain" description="Sigma-54 factor interaction" evidence="6">
    <location>
        <begin position="12"/>
        <end position="241"/>
    </location>
</feature>
<dbReference type="SMART" id="SM00382">
    <property type="entry name" value="AAA"/>
    <property type="match status" value="1"/>
</dbReference>
<dbReference type="RefSeq" id="WP_175148188.1">
    <property type="nucleotide sequence ID" value="NZ_CADIKK010000002.1"/>
</dbReference>
<reference evidence="7 8" key="1">
    <citation type="submission" date="2020-04" db="EMBL/GenBank/DDBJ databases">
        <authorList>
            <person name="De Canck E."/>
        </authorList>
    </citation>
    <scope>NUCLEOTIDE SEQUENCE [LARGE SCALE GENOMIC DNA]</scope>
    <source>
        <strain evidence="7 8">LMG 28614</strain>
    </source>
</reference>
<dbReference type="GO" id="GO:0006355">
    <property type="term" value="P:regulation of DNA-templated transcription"/>
    <property type="evidence" value="ECO:0007669"/>
    <property type="project" value="InterPro"/>
</dbReference>
<dbReference type="InterPro" id="IPR025944">
    <property type="entry name" value="Sigma_54_int_dom_CS"/>
</dbReference>
<evidence type="ECO:0000256" key="5">
    <source>
        <dbReference type="ARBA" id="ARBA00023163"/>
    </source>
</evidence>
<dbReference type="Proteomes" id="UP000494365">
    <property type="component" value="Unassembled WGS sequence"/>
</dbReference>
<keyword evidence="2" id="KW-0067">ATP-binding</keyword>
<dbReference type="SUPFAM" id="SSF46689">
    <property type="entry name" value="Homeodomain-like"/>
    <property type="match status" value="1"/>
</dbReference>
<sequence length="340" mass="37829">MDQPDFREEPRLIGASAAHRQVMETLDLVAPIDAEILITGPTGVGKELYANYVHQRSPRAGNAFVAVNCGGLPRELIENELFGHIGGAFTGARLQSAGLIAEAEGGTLFLDEVDSLPLDAQAKLLRFIQEKEYRRLGETRLRHADLRIVAATNADLVGAVREKRFRQDLYYRLRVVPIDVPALVERPEDIPLLLAAFAIRYAKAYGLAPVTFSNCALEKLRSYSWPGNVRELENCVKYLTCMQLARTVEIFDLPLERADEPDELLPLTLLVESGDLKTVKREVICLFERVYLESALRRCDGNIAAAARASGKARRAFFELMRKHGLTGCQNSSEHKTPPS</sequence>
<keyword evidence="8" id="KW-1185">Reference proteome</keyword>
<evidence type="ECO:0000256" key="1">
    <source>
        <dbReference type="ARBA" id="ARBA00022741"/>
    </source>
</evidence>
<dbReference type="PROSITE" id="PS00688">
    <property type="entry name" value="SIGMA54_INTERACT_3"/>
    <property type="match status" value="1"/>
</dbReference>
<evidence type="ECO:0000256" key="3">
    <source>
        <dbReference type="ARBA" id="ARBA00023015"/>
    </source>
</evidence>
<dbReference type="InterPro" id="IPR027417">
    <property type="entry name" value="P-loop_NTPase"/>
</dbReference>
<keyword evidence="5" id="KW-0804">Transcription</keyword>
<evidence type="ECO:0000259" key="6">
    <source>
        <dbReference type="PROSITE" id="PS50045"/>
    </source>
</evidence>
<dbReference type="Gene3D" id="3.40.50.300">
    <property type="entry name" value="P-loop containing nucleotide triphosphate hydrolases"/>
    <property type="match status" value="1"/>
</dbReference>
<proteinExistence type="predicted"/>
<protein>
    <submittedName>
        <fullName evidence="7">Transcriptional regulatory protein QseF</fullName>
    </submittedName>
</protein>
<organism evidence="7 8">
    <name type="scientific">Paraburkholderia ultramafica</name>
    <dbReference type="NCBI Taxonomy" id="1544867"/>
    <lineage>
        <taxon>Bacteria</taxon>
        <taxon>Pseudomonadati</taxon>
        <taxon>Pseudomonadota</taxon>
        <taxon>Betaproteobacteria</taxon>
        <taxon>Burkholderiales</taxon>
        <taxon>Burkholderiaceae</taxon>
        <taxon>Paraburkholderia</taxon>
    </lineage>
</organism>
<dbReference type="InterPro" id="IPR025943">
    <property type="entry name" value="Sigma_54_int_dom_ATP-bd_2"/>
</dbReference>
<dbReference type="EMBL" id="CADIKK010000002">
    <property type="protein sequence ID" value="CAB3778796.1"/>
    <property type="molecule type" value="Genomic_DNA"/>
</dbReference>
<dbReference type="PROSITE" id="PS50045">
    <property type="entry name" value="SIGMA54_INTERACT_4"/>
    <property type="match status" value="1"/>
</dbReference>
<dbReference type="Gene3D" id="1.10.8.60">
    <property type="match status" value="1"/>
</dbReference>
<evidence type="ECO:0000313" key="7">
    <source>
        <dbReference type="EMBL" id="CAB3778796.1"/>
    </source>
</evidence>
<evidence type="ECO:0000256" key="2">
    <source>
        <dbReference type="ARBA" id="ARBA00022840"/>
    </source>
</evidence>
<name>A0A6S7B297_9BURK</name>
<dbReference type="GO" id="GO:0043565">
    <property type="term" value="F:sequence-specific DNA binding"/>
    <property type="evidence" value="ECO:0007669"/>
    <property type="project" value="InterPro"/>
</dbReference>
<keyword evidence="3" id="KW-0805">Transcription regulation</keyword>
<dbReference type="SUPFAM" id="SSF52540">
    <property type="entry name" value="P-loop containing nucleoside triphosphate hydrolases"/>
    <property type="match status" value="1"/>
</dbReference>
<dbReference type="PANTHER" id="PTHR32071">
    <property type="entry name" value="TRANSCRIPTIONAL REGULATORY PROTEIN"/>
    <property type="match status" value="1"/>
</dbReference>
<dbReference type="Pfam" id="PF00158">
    <property type="entry name" value="Sigma54_activat"/>
    <property type="match status" value="1"/>
</dbReference>
<dbReference type="CDD" id="cd00009">
    <property type="entry name" value="AAA"/>
    <property type="match status" value="1"/>
</dbReference>
<dbReference type="InterPro" id="IPR002078">
    <property type="entry name" value="Sigma_54_int"/>
</dbReference>
<keyword evidence="4" id="KW-0238">DNA-binding</keyword>
<evidence type="ECO:0000256" key="4">
    <source>
        <dbReference type="ARBA" id="ARBA00023125"/>
    </source>
</evidence>
<dbReference type="PROSITE" id="PS00676">
    <property type="entry name" value="SIGMA54_INTERACT_2"/>
    <property type="match status" value="1"/>
</dbReference>
<dbReference type="InterPro" id="IPR009057">
    <property type="entry name" value="Homeodomain-like_sf"/>
</dbReference>
<dbReference type="FunFam" id="3.40.50.300:FF:000006">
    <property type="entry name" value="DNA-binding transcriptional regulator NtrC"/>
    <property type="match status" value="1"/>
</dbReference>
<dbReference type="Pfam" id="PF25601">
    <property type="entry name" value="AAA_lid_14"/>
    <property type="match status" value="1"/>
</dbReference>
<accession>A0A6S7B297</accession>
<dbReference type="InterPro" id="IPR058031">
    <property type="entry name" value="AAA_lid_NorR"/>
</dbReference>
<dbReference type="AlphaFoldDB" id="A0A6S7B297"/>
<dbReference type="InterPro" id="IPR003593">
    <property type="entry name" value="AAA+_ATPase"/>
</dbReference>
<dbReference type="Gene3D" id="1.10.10.60">
    <property type="entry name" value="Homeodomain-like"/>
    <property type="match status" value="1"/>
</dbReference>
<evidence type="ECO:0000313" key="8">
    <source>
        <dbReference type="Proteomes" id="UP000494365"/>
    </source>
</evidence>